<keyword evidence="3" id="KW-1185">Reference proteome</keyword>
<dbReference type="EMBL" id="NIZV01000093">
    <property type="protein sequence ID" value="RSM09755.1"/>
    <property type="molecule type" value="Genomic_DNA"/>
</dbReference>
<name>A0A428U653_9HYPO</name>
<protein>
    <recommendedName>
        <fullName evidence="4">Inhibitor I9 domain-containing protein</fullName>
    </recommendedName>
</protein>
<dbReference type="AlphaFoldDB" id="A0A428U653"/>
<evidence type="ECO:0000313" key="2">
    <source>
        <dbReference type="EMBL" id="RSM09755.1"/>
    </source>
</evidence>
<keyword evidence="1" id="KW-0732">Signal</keyword>
<gene>
    <name evidence="2" type="ORF">CDV31_007597</name>
</gene>
<reference evidence="2 3" key="1">
    <citation type="submission" date="2017-06" db="EMBL/GenBank/DDBJ databases">
        <title>Cmopartive genomic analysis of Ambrosia Fusariam Clade fungi.</title>
        <authorList>
            <person name="Stajich J.E."/>
            <person name="Carrillo J."/>
            <person name="Kijimoto T."/>
            <person name="Eskalen A."/>
            <person name="O'Donnell K."/>
            <person name="Kasson M."/>
        </authorList>
    </citation>
    <scope>NUCLEOTIDE SEQUENCE [LARGE SCALE GENOMIC DNA]</scope>
    <source>
        <strain evidence="2 3">NRRL 20438</strain>
    </source>
</reference>
<evidence type="ECO:0000313" key="3">
    <source>
        <dbReference type="Proteomes" id="UP000288429"/>
    </source>
</evidence>
<dbReference type="Proteomes" id="UP000288429">
    <property type="component" value="Unassembled WGS sequence"/>
</dbReference>
<feature type="chain" id="PRO_5019545211" description="Inhibitor I9 domain-containing protein" evidence="1">
    <location>
        <begin position="20"/>
        <end position="130"/>
    </location>
</feature>
<proteinExistence type="predicted"/>
<evidence type="ECO:0008006" key="4">
    <source>
        <dbReference type="Google" id="ProtNLM"/>
    </source>
</evidence>
<accession>A0A428U653</accession>
<organism evidence="2 3">
    <name type="scientific">Fusarium ambrosium</name>
    <dbReference type="NCBI Taxonomy" id="131363"/>
    <lineage>
        <taxon>Eukaryota</taxon>
        <taxon>Fungi</taxon>
        <taxon>Dikarya</taxon>
        <taxon>Ascomycota</taxon>
        <taxon>Pezizomycotina</taxon>
        <taxon>Sordariomycetes</taxon>
        <taxon>Hypocreomycetidae</taxon>
        <taxon>Hypocreales</taxon>
        <taxon>Nectriaceae</taxon>
        <taxon>Fusarium</taxon>
        <taxon>Fusarium solani species complex</taxon>
    </lineage>
</organism>
<evidence type="ECO:0000256" key="1">
    <source>
        <dbReference type="SAM" id="SignalP"/>
    </source>
</evidence>
<comment type="caution">
    <text evidence="2">The sequence shown here is derived from an EMBL/GenBank/DDBJ whole genome shotgun (WGS) entry which is preliminary data.</text>
</comment>
<feature type="non-terminal residue" evidence="2">
    <location>
        <position position="130"/>
    </location>
</feature>
<sequence>MKSSILLQAFFAASAVVNAYRLPGPAPDPNAAGRVRTGGTQKFIVEVEPDRGLSSLTHQFLSKGGPGRPTFKAFECSDVFSGMVIETDSDNVDTLRQMEGVKNVWAARTMERPRVEKSTYGPSKLRKTTL</sequence>
<feature type="signal peptide" evidence="1">
    <location>
        <begin position="1"/>
        <end position="19"/>
    </location>
</feature>